<evidence type="ECO:0000256" key="1">
    <source>
        <dbReference type="SAM" id="Phobius"/>
    </source>
</evidence>
<name>A0A0B0DBB0_9MICC</name>
<evidence type="ECO:0000313" key="2">
    <source>
        <dbReference type="EMBL" id="KHE75281.1"/>
    </source>
</evidence>
<keyword evidence="1" id="KW-0812">Transmembrane</keyword>
<sequence length="105" mass="11477">MFPMLPALLAIAGSVLFFYATHVLSRANPHSKIPAWIGNPPVVPDRVFACRFFGMGFLVFGAIQVGTAVWYWGPVLIVVLMIPSVVRMALHNRRVARSAGTRPTG</sequence>
<dbReference type="AlphaFoldDB" id="A0A0B0DBB0"/>
<evidence type="ECO:0008006" key="4">
    <source>
        <dbReference type="Google" id="ProtNLM"/>
    </source>
</evidence>
<dbReference type="eggNOG" id="ENOG5032A60">
    <property type="taxonomic scope" value="Bacteria"/>
</dbReference>
<dbReference type="Proteomes" id="UP000030664">
    <property type="component" value="Unassembled WGS sequence"/>
</dbReference>
<feature type="transmembrane region" description="Helical" evidence="1">
    <location>
        <begin position="46"/>
        <end position="63"/>
    </location>
</feature>
<gene>
    <name evidence="2" type="ORF">AS25_02480</name>
</gene>
<keyword evidence="1" id="KW-1133">Transmembrane helix</keyword>
<feature type="transmembrane region" description="Helical" evidence="1">
    <location>
        <begin position="6"/>
        <end position="25"/>
    </location>
</feature>
<organism evidence="2 3">
    <name type="scientific">Kocuria marina</name>
    <dbReference type="NCBI Taxonomy" id="223184"/>
    <lineage>
        <taxon>Bacteria</taxon>
        <taxon>Bacillati</taxon>
        <taxon>Actinomycetota</taxon>
        <taxon>Actinomycetes</taxon>
        <taxon>Micrococcales</taxon>
        <taxon>Micrococcaceae</taxon>
        <taxon>Kocuria</taxon>
    </lineage>
</organism>
<keyword evidence="1" id="KW-0472">Membrane</keyword>
<proteinExistence type="predicted"/>
<evidence type="ECO:0000313" key="3">
    <source>
        <dbReference type="Proteomes" id="UP000030664"/>
    </source>
</evidence>
<feature type="transmembrane region" description="Helical" evidence="1">
    <location>
        <begin position="69"/>
        <end position="90"/>
    </location>
</feature>
<accession>A0A0B0DBB0</accession>
<protein>
    <recommendedName>
        <fullName evidence="4">DUF3784 domain-containing protein</fullName>
    </recommendedName>
</protein>
<reference evidence="2 3" key="1">
    <citation type="submission" date="2014-09" db="EMBL/GenBank/DDBJ databases">
        <title>High-quality draft genome sequence of Kocuria marina SO9-6, an actinobacterium isolated from a copper mine.</title>
        <authorList>
            <person name="Castro D.B."/>
            <person name="Pereira L.B."/>
            <person name="Silva M.V."/>
            <person name="Silva B.P."/>
            <person name="Zanardi B.R."/>
            <person name="Carlos C."/>
            <person name="Belgini D.R."/>
            <person name="Limache E.G."/>
            <person name="Lacerda G.V."/>
            <person name="Nery M.B."/>
            <person name="Gomes M.B."/>
            <person name="Souza S."/>
            <person name="Silva T.M."/>
            <person name="Rodrigues V.D."/>
            <person name="Paulino L.C."/>
            <person name="Vicentini R."/>
            <person name="Ferraz L.F."/>
            <person name="Ottoboni L.M."/>
        </authorList>
    </citation>
    <scope>NUCLEOTIDE SEQUENCE [LARGE SCALE GENOMIC DNA]</scope>
    <source>
        <strain evidence="2 3">SO9-6</strain>
    </source>
</reference>
<dbReference type="EMBL" id="JROM01000011">
    <property type="protein sequence ID" value="KHE75281.1"/>
    <property type="molecule type" value="Genomic_DNA"/>
</dbReference>
<comment type="caution">
    <text evidence="2">The sequence shown here is derived from an EMBL/GenBank/DDBJ whole genome shotgun (WGS) entry which is preliminary data.</text>
</comment>